<organism evidence="8 9">
    <name type="scientific">Sphaerotilus montanus</name>
    <dbReference type="NCBI Taxonomy" id="522889"/>
    <lineage>
        <taxon>Bacteria</taxon>
        <taxon>Pseudomonadati</taxon>
        <taxon>Pseudomonadota</taxon>
        <taxon>Betaproteobacteria</taxon>
        <taxon>Burkholderiales</taxon>
        <taxon>Sphaerotilaceae</taxon>
        <taxon>Sphaerotilus</taxon>
    </lineage>
</organism>
<feature type="transmembrane region" description="Helical" evidence="6">
    <location>
        <begin position="157"/>
        <end position="176"/>
    </location>
</feature>
<gene>
    <name evidence="8" type="ORF">BDD16_000278</name>
</gene>
<keyword evidence="5 6" id="KW-0472">Membrane</keyword>
<sequence length="297" mass="31073">MPATRSALRTDLLMLLTAAIWGSTFVAQQMGMETVGPFTYTAARMLLGAALVGPLWWWRGGPFASVPLHPSTGVLGAGALLGAVLFVAINLQQVGLLGTSVSNAGFITGLYVVLVPVLMRLGGATVSRQAWTAVTIATAGMYLLSVKADATIAAGDWLQLGGALMWAVHMLLVGHLARRHDPLRLSVLQYLVAGVLSLAVALGRETITVDGLLHAWGAIAWGGALSIGIAYTLQVIAQRDAVASHAAVIYSSEGLFSALGGWVMLNEQLGLRGWLGALLICAAMVLAQWQPEPAKAE</sequence>
<dbReference type="Pfam" id="PF00892">
    <property type="entry name" value="EamA"/>
    <property type="match status" value="2"/>
</dbReference>
<reference evidence="8 9" key="1">
    <citation type="submission" date="2020-07" db="EMBL/GenBank/DDBJ databases">
        <title>Genomic Encyclopedia of Archaeal and Bacterial Type Strains, Phase II (KMG-II): from individual species to whole genera.</title>
        <authorList>
            <person name="Goeker M."/>
        </authorList>
    </citation>
    <scope>NUCLEOTIDE SEQUENCE [LARGE SCALE GENOMIC DNA]</scope>
    <source>
        <strain evidence="8 9">DSM 21226</strain>
    </source>
</reference>
<evidence type="ECO:0000256" key="6">
    <source>
        <dbReference type="SAM" id="Phobius"/>
    </source>
</evidence>
<proteinExistence type="predicted"/>
<keyword evidence="2" id="KW-1003">Cell membrane</keyword>
<dbReference type="SUPFAM" id="SSF103481">
    <property type="entry name" value="Multidrug resistance efflux transporter EmrE"/>
    <property type="match status" value="1"/>
</dbReference>
<accession>A0A7Y9QXZ2</accession>
<comment type="caution">
    <text evidence="8">The sequence shown here is derived from an EMBL/GenBank/DDBJ whole genome shotgun (WGS) entry which is preliminary data.</text>
</comment>
<keyword evidence="3 6" id="KW-0812">Transmembrane</keyword>
<dbReference type="EMBL" id="JACCFH010000001">
    <property type="protein sequence ID" value="NYG31292.1"/>
    <property type="molecule type" value="Genomic_DNA"/>
</dbReference>
<evidence type="ECO:0000256" key="5">
    <source>
        <dbReference type="ARBA" id="ARBA00023136"/>
    </source>
</evidence>
<feature type="transmembrane region" description="Helical" evidence="6">
    <location>
        <begin position="130"/>
        <end position="145"/>
    </location>
</feature>
<dbReference type="InterPro" id="IPR037185">
    <property type="entry name" value="EmrE-like"/>
</dbReference>
<evidence type="ECO:0000313" key="9">
    <source>
        <dbReference type="Proteomes" id="UP000518288"/>
    </source>
</evidence>
<dbReference type="GO" id="GO:0005886">
    <property type="term" value="C:plasma membrane"/>
    <property type="evidence" value="ECO:0007669"/>
    <property type="project" value="UniProtKB-SubCell"/>
</dbReference>
<dbReference type="Proteomes" id="UP000518288">
    <property type="component" value="Unassembled WGS sequence"/>
</dbReference>
<feature type="transmembrane region" description="Helical" evidence="6">
    <location>
        <begin position="95"/>
        <end position="118"/>
    </location>
</feature>
<dbReference type="PANTHER" id="PTHR42920">
    <property type="entry name" value="OS03G0707200 PROTEIN-RELATED"/>
    <property type="match status" value="1"/>
</dbReference>
<dbReference type="InterPro" id="IPR051258">
    <property type="entry name" value="Diverse_Substrate_Transporter"/>
</dbReference>
<comment type="subcellular location">
    <subcellularLocation>
        <location evidence="1">Cell membrane</location>
        <topology evidence="1">Multi-pass membrane protein</topology>
    </subcellularLocation>
</comment>
<name>A0A7Y9QXZ2_9BURK</name>
<feature type="transmembrane region" description="Helical" evidence="6">
    <location>
        <begin position="188"/>
        <end position="207"/>
    </location>
</feature>
<protein>
    <submittedName>
        <fullName evidence="8">Drug/metabolite transporter (DMT)-like permease</fullName>
    </submittedName>
</protein>
<evidence type="ECO:0000256" key="2">
    <source>
        <dbReference type="ARBA" id="ARBA00022475"/>
    </source>
</evidence>
<evidence type="ECO:0000256" key="4">
    <source>
        <dbReference type="ARBA" id="ARBA00022989"/>
    </source>
</evidence>
<keyword evidence="4 6" id="KW-1133">Transmembrane helix</keyword>
<evidence type="ECO:0000256" key="1">
    <source>
        <dbReference type="ARBA" id="ARBA00004651"/>
    </source>
</evidence>
<feature type="transmembrane region" description="Helical" evidence="6">
    <location>
        <begin position="38"/>
        <end position="58"/>
    </location>
</feature>
<feature type="transmembrane region" description="Helical" evidence="6">
    <location>
        <begin position="271"/>
        <end position="289"/>
    </location>
</feature>
<evidence type="ECO:0000259" key="7">
    <source>
        <dbReference type="Pfam" id="PF00892"/>
    </source>
</evidence>
<dbReference type="Gene3D" id="1.10.3730.20">
    <property type="match status" value="1"/>
</dbReference>
<feature type="transmembrane region" description="Helical" evidence="6">
    <location>
        <begin position="213"/>
        <end position="233"/>
    </location>
</feature>
<evidence type="ECO:0000313" key="8">
    <source>
        <dbReference type="EMBL" id="NYG31292.1"/>
    </source>
</evidence>
<keyword evidence="9" id="KW-1185">Reference proteome</keyword>
<feature type="transmembrane region" description="Helical" evidence="6">
    <location>
        <begin position="70"/>
        <end position="89"/>
    </location>
</feature>
<evidence type="ECO:0000256" key="3">
    <source>
        <dbReference type="ARBA" id="ARBA00022692"/>
    </source>
</evidence>
<dbReference type="AlphaFoldDB" id="A0A7Y9QXZ2"/>
<dbReference type="PANTHER" id="PTHR42920:SF5">
    <property type="entry name" value="EAMA DOMAIN-CONTAINING PROTEIN"/>
    <property type="match status" value="1"/>
</dbReference>
<feature type="domain" description="EamA" evidence="7">
    <location>
        <begin position="155"/>
        <end position="286"/>
    </location>
</feature>
<feature type="domain" description="EamA" evidence="7">
    <location>
        <begin position="10"/>
        <end position="145"/>
    </location>
</feature>
<feature type="transmembrane region" description="Helical" evidence="6">
    <location>
        <begin position="245"/>
        <end position="265"/>
    </location>
</feature>
<dbReference type="InterPro" id="IPR000620">
    <property type="entry name" value="EamA_dom"/>
</dbReference>